<feature type="domain" description="Transposase InsH N-terminal" evidence="1">
    <location>
        <begin position="17"/>
        <end position="106"/>
    </location>
</feature>
<dbReference type="InterPro" id="IPR025668">
    <property type="entry name" value="Tnp_DDE_dom"/>
</dbReference>
<dbReference type="Proteomes" id="UP000661649">
    <property type="component" value="Unassembled WGS sequence"/>
</dbReference>
<dbReference type="NCBIfam" id="NF033551">
    <property type="entry name" value="transpos_IS1182"/>
    <property type="match status" value="1"/>
</dbReference>
<accession>A0ABR7PDM7</accession>
<gene>
    <name evidence="3" type="ORF">H8712_13030</name>
</gene>
<evidence type="ECO:0000313" key="4">
    <source>
        <dbReference type="Proteomes" id="UP000661649"/>
    </source>
</evidence>
<evidence type="ECO:0000259" key="1">
    <source>
        <dbReference type="Pfam" id="PF05598"/>
    </source>
</evidence>
<proteinExistence type="predicted"/>
<evidence type="ECO:0000313" key="3">
    <source>
        <dbReference type="EMBL" id="MBC8629512.1"/>
    </source>
</evidence>
<dbReference type="InterPro" id="IPR047629">
    <property type="entry name" value="IS1182_transpos"/>
</dbReference>
<dbReference type="EMBL" id="JACRTP010000006">
    <property type="protein sequence ID" value="MBC8629512.1"/>
    <property type="molecule type" value="Genomic_DNA"/>
</dbReference>
<dbReference type="Pfam" id="PF05598">
    <property type="entry name" value="DUF772"/>
    <property type="match status" value="1"/>
</dbReference>
<evidence type="ECO:0000259" key="2">
    <source>
        <dbReference type="Pfam" id="PF13751"/>
    </source>
</evidence>
<comment type="caution">
    <text evidence="3">The sequence shown here is derived from an EMBL/GenBank/DDBJ whole genome shotgun (WGS) entry which is preliminary data.</text>
</comment>
<reference evidence="3 4" key="1">
    <citation type="submission" date="2020-08" db="EMBL/GenBank/DDBJ databases">
        <title>Genome public.</title>
        <authorList>
            <person name="Liu C."/>
            <person name="Sun Q."/>
        </authorList>
    </citation>
    <scope>NUCLEOTIDE SEQUENCE [LARGE SCALE GENOMIC DNA]</scope>
    <source>
        <strain evidence="3 4">3_YM_SP_D4_24.mj</strain>
    </source>
</reference>
<keyword evidence="4" id="KW-1185">Reference proteome</keyword>
<dbReference type="InterPro" id="IPR008490">
    <property type="entry name" value="Transposase_InsH_N"/>
</dbReference>
<name>A0ABR7PDM7_9FIRM</name>
<dbReference type="Pfam" id="PF13751">
    <property type="entry name" value="DDE_Tnp_1_6"/>
    <property type="match status" value="1"/>
</dbReference>
<dbReference type="PANTHER" id="PTHR33408:SF2">
    <property type="entry name" value="TRANSPOSASE DDE DOMAIN-CONTAINING PROTEIN"/>
    <property type="match status" value="1"/>
</dbReference>
<dbReference type="PANTHER" id="PTHR33408">
    <property type="entry name" value="TRANSPOSASE"/>
    <property type="match status" value="1"/>
</dbReference>
<protein>
    <submittedName>
        <fullName evidence="3">IS1182 family transposase</fullName>
    </submittedName>
</protein>
<organism evidence="3 4">
    <name type="scientific">Blautia stercoris</name>
    <dbReference type="NCBI Taxonomy" id="871664"/>
    <lineage>
        <taxon>Bacteria</taxon>
        <taxon>Bacillati</taxon>
        <taxon>Bacillota</taxon>
        <taxon>Clostridia</taxon>
        <taxon>Lachnospirales</taxon>
        <taxon>Lachnospiraceae</taxon>
        <taxon>Blautia</taxon>
    </lineage>
</organism>
<sequence length="511" mass="59986">MPTFKDYTMAQLQLPLSFEDFIPENHLVRVVNTVVECLDLKPLYDRYKEGGCPAYHPKMMLKVMIYSFSQKTYSSRQIAKSLRENINFMWIAGGNKPDFRTINRFRLDMKDVIEDVFYEVVKLLIEKKYIKLQNYFLDGTKIEANANKYTFVWNKAVGNYDRKLDEKIKNHLREIDRIVAEENEIYLEDDLEETGVNSRITTGQVEGVVKSIDKKLAKNPMDKKLKKKAKEFKKDILPRKQKYEEAFAIFEGRNSYSKTDHDATFMRMKEDAMLNGQLKPGYNVQIGTENRYIVGFTIHPNPTDTKTMIPHLKHLEKRLGRLPENIVADAGYGSEENYEYLEEKNLGSYVKYNKFHWEKKKKNRENPYLTDNLPYIAETDRFVCRNGKQLLHIGNRKYVTEAGYETRRDYYRCEDCTGCPYATECKNTDKNRTIMVSHRLNELKRKANANLCSKRGHKLRSQRVVEVEQVFGRIKGCWSFRRFHLRGADKVKIEWGLLAIAHNIAKMALEG</sequence>
<feature type="domain" description="Transposase DDE" evidence="2">
    <location>
        <begin position="383"/>
        <end position="508"/>
    </location>
</feature>